<keyword evidence="5" id="KW-0966">Cell projection</keyword>
<keyword evidence="3" id="KW-0969">Cilium</keyword>
<organism evidence="7 8">
    <name type="scientific">Catenaria anguillulae PL171</name>
    <dbReference type="NCBI Taxonomy" id="765915"/>
    <lineage>
        <taxon>Eukaryota</taxon>
        <taxon>Fungi</taxon>
        <taxon>Fungi incertae sedis</taxon>
        <taxon>Blastocladiomycota</taxon>
        <taxon>Blastocladiomycetes</taxon>
        <taxon>Blastocladiales</taxon>
        <taxon>Catenariaceae</taxon>
        <taxon>Catenaria</taxon>
    </lineage>
</organism>
<evidence type="ECO:0000313" key="7">
    <source>
        <dbReference type="EMBL" id="ORZ38699.1"/>
    </source>
</evidence>
<feature type="region of interest" description="Disordered" evidence="6">
    <location>
        <begin position="274"/>
        <end position="303"/>
    </location>
</feature>
<name>A0A1Y2HW03_9FUNG</name>
<gene>
    <name evidence="7" type="ORF">BCR44DRAFT_1458641</name>
</gene>
<feature type="compositionally biased region" description="Acidic residues" evidence="6">
    <location>
        <begin position="151"/>
        <end position="180"/>
    </location>
</feature>
<dbReference type="STRING" id="765915.A0A1Y2HW03"/>
<protein>
    <submittedName>
        <fullName evidence="7">Radial spokehead-like protein-domain-containing protein</fullName>
    </submittedName>
</protein>
<evidence type="ECO:0000256" key="5">
    <source>
        <dbReference type="ARBA" id="ARBA00023273"/>
    </source>
</evidence>
<dbReference type="PANTHER" id="PTHR13159:SF0">
    <property type="entry name" value="RADIAL SPOKE HEAD 6 HOMOLOG A"/>
    <property type="match status" value="1"/>
</dbReference>
<dbReference type="PANTHER" id="PTHR13159">
    <property type="entry name" value="RADIAL SPOKEHEAD-RELATED"/>
    <property type="match status" value="1"/>
</dbReference>
<keyword evidence="4" id="KW-0206">Cytoskeleton</keyword>
<dbReference type="Pfam" id="PF04712">
    <property type="entry name" value="Radial_spoke"/>
    <property type="match status" value="1"/>
</dbReference>
<sequence>DSRRRPKPVVHEVPKEEGTGCNKYTYFVCTSLGDSWTRLPDTHPSHISTARTLRKLLTGHLSRPICSYPPFPAGLTEAHYLRAQIARITASTVVCPQGYYTFDPEAADEEHPELNTAIIVNAEYEVLPNDAMLSLDNWGRTVWVNPVPEKEEGDEGGDGGGGGDEEAEEKDEDEDEEDGGDSGNATRGDAEQEIEPESGPALLTAVTEDAEVCPGVASWSELGSTPFTLPAVPKMRAEYVVPAKWAGKVGLTEKDDPSVADEKAFEEMLKQKEDDAMPDEDDGAVVSDVPTLHGLGRRIDHDH</sequence>
<evidence type="ECO:0000256" key="2">
    <source>
        <dbReference type="ARBA" id="ARBA00022490"/>
    </source>
</evidence>
<evidence type="ECO:0000256" key="1">
    <source>
        <dbReference type="ARBA" id="ARBA00004430"/>
    </source>
</evidence>
<evidence type="ECO:0000313" key="8">
    <source>
        <dbReference type="Proteomes" id="UP000193411"/>
    </source>
</evidence>
<evidence type="ECO:0000256" key="3">
    <source>
        <dbReference type="ARBA" id="ARBA00023069"/>
    </source>
</evidence>
<dbReference type="GO" id="GO:0035082">
    <property type="term" value="P:axoneme assembly"/>
    <property type="evidence" value="ECO:0007669"/>
    <property type="project" value="TreeGrafter"/>
</dbReference>
<dbReference type="Proteomes" id="UP000193411">
    <property type="component" value="Unassembled WGS sequence"/>
</dbReference>
<dbReference type="InterPro" id="IPR006802">
    <property type="entry name" value="Radial_spoke"/>
</dbReference>
<evidence type="ECO:0000256" key="4">
    <source>
        <dbReference type="ARBA" id="ARBA00023212"/>
    </source>
</evidence>
<dbReference type="AlphaFoldDB" id="A0A1Y2HW03"/>
<keyword evidence="8" id="KW-1185">Reference proteome</keyword>
<dbReference type="EMBL" id="MCFL01000007">
    <property type="protein sequence ID" value="ORZ38699.1"/>
    <property type="molecule type" value="Genomic_DNA"/>
</dbReference>
<keyword evidence="2" id="KW-0963">Cytoplasm</keyword>
<comment type="subcellular location">
    <subcellularLocation>
        <location evidence="1">Cytoplasm</location>
        <location evidence="1">Cytoskeleton</location>
        <location evidence="1">Cilium axoneme</location>
    </subcellularLocation>
</comment>
<dbReference type="GO" id="GO:0060294">
    <property type="term" value="P:cilium movement involved in cell motility"/>
    <property type="evidence" value="ECO:0007669"/>
    <property type="project" value="InterPro"/>
</dbReference>
<dbReference type="OrthoDB" id="272202at2759"/>
<proteinExistence type="predicted"/>
<comment type="caution">
    <text evidence="7">The sequence shown here is derived from an EMBL/GenBank/DDBJ whole genome shotgun (WGS) entry which is preliminary data.</text>
</comment>
<feature type="region of interest" description="Disordered" evidence="6">
    <location>
        <begin position="147"/>
        <end position="195"/>
    </location>
</feature>
<reference evidence="7 8" key="1">
    <citation type="submission" date="2016-07" db="EMBL/GenBank/DDBJ databases">
        <title>Pervasive Adenine N6-methylation of Active Genes in Fungi.</title>
        <authorList>
            <consortium name="DOE Joint Genome Institute"/>
            <person name="Mondo S.J."/>
            <person name="Dannebaum R.O."/>
            <person name="Kuo R.C."/>
            <person name="Labutti K."/>
            <person name="Haridas S."/>
            <person name="Kuo A."/>
            <person name="Salamov A."/>
            <person name="Ahrendt S.R."/>
            <person name="Lipzen A."/>
            <person name="Sullivan W."/>
            <person name="Andreopoulos W.B."/>
            <person name="Clum A."/>
            <person name="Lindquist E."/>
            <person name="Daum C."/>
            <person name="Ramamoorthy G.K."/>
            <person name="Gryganskyi A."/>
            <person name="Culley D."/>
            <person name="Magnuson J.K."/>
            <person name="James T.Y."/>
            <person name="O'Malley M.A."/>
            <person name="Stajich J.E."/>
            <person name="Spatafora J.W."/>
            <person name="Visel A."/>
            <person name="Grigoriev I.V."/>
        </authorList>
    </citation>
    <scope>NUCLEOTIDE SEQUENCE [LARGE SCALE GENOMIC DNA]</scope>
    <source>
        <strain evidence="7 8">PL171</strain>
    </source>
</reference>
<dbReference type="GO" id="GO:0001534">
    <property type="term" value="C:radial spoke"/>
    <property type="evidence" value="ECO:0007669"/>
    <property type="project" value="InterPro"/>
</dbReference>
<accession>A0A1Y2HW03</accession>
<feature type="non-terminal residue" evidence="7">
    <location>
        <position position="1"/>
    </location>
</feature>
<evidence type="ECO:0000256" key="6">
    <source>
        <dbReference type="SAM" id="MobiDB-lite"/>
    </source>
</evidence>